<feature type="transmembrane region" description="Helical" evidence="2">
    <location>
        <begin position="811"/>
        <end position="835"/>
    </location>
</feature>
<keyword evidence="2" id="KW-1133">Transmembrane helix</keyword>
<feature type="transmembrane region" description="Helical" evidence="2">
    <location>
        <begin position="856"/>
        <end position="874"/>
    </location>
</feature>
<evidence type="ECO:0000313" key="4">
    <source>
        <dbReference type="Proteomes" id="UP000604117"/>
    </source>
</evidence>
<reference evidence="3 4" key="1">
    <citation type="submission" date="2021-01" db="EMBL/GenBank/DDBJ databases">
        <title>Whole genome shotgun sequence of Asanoa siamensis NBRC 107932.</title>
        <authorList>
            <person name="Komaki H."/>
            <person name="Tamura T."/>
        </authorList>
    </citation>
    <scope>NUCLEOTIDE SEQUENCE [LARGE SCALE GENOMIC DNA]</scope>
    <source>
        <strain evidence="3 4">NBRC 107932</strain>
    </source>
</reference>
<feature type="compositionally biased region" description="Low complexity" evidence="1">
    <location>
        <begin position="271"/>
        <end position="316"/>
    </location>
</feature>
<dbReference type="EMBL" id="BONE01000003">
    <property type="protein sequence ID" value="GIF71138.1"/>
    <property type="molecule type" value="Genomic_DNA"/>
</dbReference>
<sequence length="1239" mass="125775">MSARRAAPGPEPTRRPSIASEEEPDEPYVAESHEAAPAPGGVPSLGETAGNGHAAGASAPESDAATGRGEDADAPEVGTADASAGKGDDTGARAPEVGSATSAEVSAGKGDDPSAHAPGVGTATSADASAGKGHASDRAARGADAADQAEGAGDAVGGNAAASGREATVESAASAGGGSVVVGDRGESDRDAAVEGGAGAAKAGSSRRGGRKRSAPSGDVSAEVAGAGLAAGALAGGVAGAAGGQAETSTESGEAAGRGAAPKARSRARRATSTSAASGESAAAPADDSDAGLVAAAGAGASAESGEASAAPAAPKARGRGRRATVSRAQSDADQTVTTDPGDTAVASQTPAPPQRRGTDAEGASGGHTPQDGEENRAASTASVEPSTAIADLATPSGDDEATAAKPDAAKPDASKPDASKPDASKPDASKPDASKPDASKTDDSAAGLGSGAEPTAAPAGAGTGPTAAAPTGDSSTGAATKAKPRPWWAFWRSQPAAPAAAGSGDAADPAPATEDAAQAGEGPTGRHAVKNDAGTTTEPSTERRGRHAADEPSDKDPAAGATAAGSIPTGTGAAADTKAEAGETPASTSSATGTPANAPTGSKTATDAVKTDVSAKSDGATAAAGGVAVAEKDKDGDDTNEDGTKEPDRWAEFAGRTEPPPSVPLRVGRRVGRFLRHEWTIAALISMATAVVMTWPTLRYPRHTIPQDIWDPTLQAWQMSWSGHSLLTNPGRLWHSNAFFPELWSFAFSDSLLGYAPLGMIGEGPVAAVVRYNIVFVLAHALATFGAYMLVRQLGAGRTGSAVAAAGYTYAPWLLAQAGHLHIISNGGIPLALAMLARGHGFSFRHGYRPHRRHAGWALAGWFVAAWQLSLGFGIGLVFAYALGVLAIGALVGWFIRRTWFWGVRRPFGRKLFFADLGGGAVFAAVGGLLSIPYFEVAADHPYARRGVEEIDLYSPPLSGFFTAPPESWLWGDAHAPLRDSLGWPPEMTLLPGFALIGLALAGLFFSIWTLRQRLLLLLAIVVTTIFAMGSEFQEGRFTYIPLLEHAPGWDGIRTPGRLMIWVTLMLGVLAAGSVCAFVDRVKDISANRVPPWPSPWLRIVTLIPLALVLVEGINTTQHPIVPAQPAAMRTVEGPLLVLPSDQLHDENFMLWSTTKFQDIVNGGSGFVPKKLDEVRQATATFPDQSSIAYLRQLGVRNVIVVRELIPGGSTLQTAIDLPVDSLGITRQDVGNVVVYGL</sequence>
<name>A0ABQ4CJJ2_9ACTN</name>
<accession>A0ABQ4CJJ2</accession>
<feature type="region of interest" description="Disordered" evidence="1">
    <location>
        <begin position="1"/>
        <end position="220"/>
    </location>
</feature>
<feature type="compositionally biased region" description="Basic and acidic residues" evidence="1">
    <location>
        <begin position="541"/>
        <end position="558"/>
    </location>
</feature>
<feature type="transmembrane region" description="Helical" evidence="2">
    <location>
        <begin position="913"/>
        <end position="936"/>
    </location>
</feature>
<feature type="compositionally biased region" description="Low complexity" evidence="1">
    <location>
        <begin position="620"/>
        <end position="630"/>
    </location>
</feature>
<keyword evidence="2" id="KW-0812">Transmembrane</keyword>
<feature type="transmembrane region" description="Helical" evidence="2">
    <location>
        <begin position="991"/>
        <end position="1009"/>
    </location>
</feature>
<feature type="compositionally biased region" description="Basic and acidic residues" evidence="1">
    <location>
        <begin position="631"/>
        <end position="652"/>
    </location>
</feature>
<feature type="transmembrane region" description="Helical" evidence="2">
    <location>
        <begin position="1016"/>
        <end position="1034"/>
    </location>
</feature>
<feature type="compositionally biased region" description="Basic and acidic residues" evidence="1">
    <location>
        <begin position="184"/>
        <end position="193"/>
    </location>
</feature>
<evidence type="ECO:0000256" key="2">
    <source>
        <dbReference type="SAM" id="Phobius"/>
    </source>
</evidence>
<feature type="compositionally biased region" description="Low complexity" evidence="1">
    <location>
        <begin position="583"/>
        <end position="603"/>
    </location>
</feature>
<feature type="transmembrane region" description="Helical" evidence="2">
    <location>
        <begin position="880"/>
        <end position="901"/>
    </location>
</feature>
<keyword evidence="2" id="KW-0472">Membrane</keyword>
<feature type="compositionally biased region" description="Basic and acidic residues" evidence="1">
    <location>
        <begin position="408"/>
        <end position="444"/>
    </location>
</feature>
<feature type="compositionally biased region" description="Low complexity" evidence="1">
    <location>
        <begin position="253"/>
        <end position="263"/>
    </location>
</feature>
<feature type="compositionally biased region" description="Low complexity" evidence="1">
    <location>
        <begin position="142"/>
        <end position="164"/>
    </location>
</feature>
<feature type="compositionally biased region" description="Low complexity" evidence="1">
    <location>
        <begin position="455"/>
        <end position="473"/>
    </location>
</feature>
<feature type="region of interest" description="Disordered" evidence="1">
    <location>
        <begin position="238"/>
        <end position="662"/>
    </location>
</feature>
<evidence type="ECO:0000313" key="3">
    <source>
        <dbReference type="EMBL" id="GIF71138.1"/>
    </source>
</evidence>
<feature type="transmembrane region" description="Helical" evidence="2">
    <location>
        <begin position="680"/>
        <end position="699"/>
    </location>
</feature>
<feature type="compositionally biased region" description="Low complexity" evidence="1">
    <location>
        <begin position="54"/>
        <end position="65"/>
    </location>
</feature>
<proteinExistence type="predicted"/>
<dbReference type="Proteomes" id="UP000604117">
    <property type="component" value="Unassembled WGS sequence"/>
</dbReference>
<gene>
    <name evidence="3" type="ORF">Asi02nite_06560</name>
</gene>
<feature type="compositionally biased region" description="Low complexity" evidence="1">
    <location>
        <begin position="496"/>
        <end position="520"/>
    </location>
</feature>
<comment type="caution">
    <text evidence="3">The sequence shown here is derived from an EMBL/GenBank/DDBJ whole genome shotgun (WGS) entry which is preliminary data.</text>
</comment>
<keyword evidence="4" id="KW-1185">Reference proteome</keyword>
<evidence type="ECO:0000256" key="1">
    <source>
        <dbReference type="SAM" id="MobiDB-lite"/>
    </source>
</evidence>
<organism evidence="3 4">
    <name type="scientific">Asanoa siamensis</name>
    <dbReference type="NCBI Taxonomy" id="926357"/>
    <lineage>
        <taxon>Bacteria</taxon>
        <taxon>Bacillati</taxon>
        <taxon>Actinomycetota</taxon>
        <taxon>Actinomycetes</taxon>
        <taxon>Micromonosporales</taxon>
        <taxon>Micromonosporaceae</taxon>
        <taxon>Asanoa</taxon>
    </lineage>
</organism>
<feature type="transmembrane region" description="Helical" evidence="2">
    <location>
        <begin position="770"/>
        <end position="791"/>
    </location>
</feature>
<feature type="transmembrane region" description="Helical" evidence="2">
    <location>
        <begin position="1060"/>
        <end position="1080"/>
    </location>
</feature>
<protein>
    <submittedName>
        <fullName evidence="3">Uncharacterized protein</fullName>
    </submittedName>
</protein>
<feature type="compositionally biased region" description="Polar residues" evidence="1">
    <location>
        <begin position="327"/>
        <end position="350"/>
    </location>
</feature>